<dbReference type="EMBL" id="MAQA01000012">
    <property type="protein sequence ID" value="OCI31885.1"/>
    <property type="molecule type" value="Genomic_DNA"/>
</dbReference>
<gene>
    <name evidence="4" type="ORF">OERS_13910</name>
    <name evidence="3" type="ORF">OJAG_18780</name>
</gene>
<dbReference type="OrthoDB" id="40820at2"/>
<dbReference type="PANTHER" id="PTHR36509">
    <property type="entry name" value="BLL3101 PROTEIN"/>
    <property type="match status" value="1"/>
</dbReference>
<dbReference type="Gene3D" id="2.60.40.1610">
    <property type="entry name" value="Domain of unknown function DUF1254"/>
    <property type="match status" value="1"/>
</dbReference>
<evidence type="ECO:0000313" key="5">
    <source>
        <dbReference type="Proteomes" id="UP000076447"/>
    </source>
</evidence>
<dbReference type="InterPro" id="IPR037050">
    <property type="entry name" value="DUF1254_sf"/>
</dbReference>
<dbReference type="EMBL" id="LRIE01000070">
    <property type="protein sequence ID" value="KZM35448.1"/>
    <property type="molecule type" value="Genomic_DNA"/>
</dbReference>
<organism evidence="3 5">
    <name type="scientific">Oerskovia enterophila</name>
    <dbReference type="NCBI Taxonomy" id="43678"/>
    <lineage>
        <taxon>Bacteria</taxon>
        <taxon>Bacillati</taxon>
        <taxon>Actinomycetota</taxon>
        <taxon>Actinomycetes</taxon>
        <taxon>Micrococcales</taxon>
        <taxon>Cellulomonadaceae</taxon>
        <taxon>Oerskovia</taxon>
    </lineage>
</organism>
<dbReference type="Gene3D" id="2.60.120.600">
    <property type="entry name" value="Domain of unknown function DUF1214, C-terminal domain"/>
    <property type="match status" value="1"/>
</dbReference>
<evidence type="ECO:0000259" key="1">
    <source>
        <dbReference type="Pfam" id="PF06742"/>
    </source>
</evidence>
<dbReference type="InterPro" id="IPR010621">
    <property type="entry name" value="DUF1214"/>
</dbReference>
<dbReference type="Proteomes" id="UP000093412">
    <property type="component" value="Unassembled WGS sequence"/>
</dbReference>
<evidence type="ECO:0000259" key="2">
    <source>
        <dbReference type="Pfam" id="PF06863"/>
    </source>
</evidence>
<name>A0A161YH83_9CELL</name>
<dbReference type="PANTHER" id="PTHR36509:SF2">
    <property type="entry name" value="BLL3101 PROTEIN"/>
    <property type="match status" value="1"/>
</dbReference>
<accession>A0A161YH83</accession>
<evidence type="ECO:0000313" key="6">
    <source>
        <dbReference type="Proteomes" id="UP000093412"/>
    </source>
</evidence>
<comment type="caution">
    <text evidence="3">The sequence shown here is derived from an EMBL/GenBank/DDBJ whole genome shotgun (WGS) entry which is preliminary data.</text>
</comment>
<feature type="domain" description="DUF1214" evidence="1">
    <location>
        <begin position="320"/>
        <end position="425"/>
    </location>
</feature>
<dbReference type="InterPro" id="IPR037049">
    <property type="entry name" value="DUF1214_C_sf"/>
</dbReference>
<dbReference type="STRING" id="43678.OJAG_18780"/>
<protein>
    <recommendedName>
        <fullName evidence="7">DUF1254 domain-containing protein</fullName>
    </recommendedName>
</protein>
<dbReference type="Pfam" id="PF06863">
    <property type="entry name" value="DUF1254"/>
    <property type="match status" value="1"/>
</dbReference>
<sequence length="442" mass="48623">MGKLSNDLRTLSQEAYLYLYPLVTMDLTRRQGTNVEAGVRPGFGPPNTFHHLRAFPPADFRAVVRPNFDTLYANLWLDLTDGPVLLHVPDTDDRYYMLPLLDMWTDVFATIGKRTTGTGAGDYLVVGPDYEGDLTEFYDDLPEEVALIVAPTPHVWAIGRIQTNGPADYPAVHAVQDGMSVRALGDRPPFVIDPTADTRTEPLRQVEALSAVDFFTYATRLLDTNPPHPTDFSVLARIGSLGIVPGDEFDPGQFDEAEIVEIEAGAASARELLAQSQPTLGITANGWSLFREPMGVYGNYYLQRAFVTLVGLGANPVEDAIYPMLVTDADGEPVNGDHDYVLHFEADQLPPAAAFWSVTMYDAEGFQVANALDRFAIGDRDDLRYGPDGSLDLYLQHESPGADRESNWLPAPRGPVGVTMRLYAPLPEALDGRWVPPVVRKA</sequence>
<feature type="domain" description="DUF1254" evidence="2">
    <location>
        <begin position="46"/>
        <end position="182"/>
    </location>
</feature>
<dbReference type="Pfam" id="PF06742">
    <property type="entry name" value="DUF1214"/>
    <property type="match status" value="1"/>
</dbReference>
<dbReference type="AlphaFoldDB" id="A0A161YH83"/>
<dbReference type="PATRIC" id="fig|43678.3.peg.1959"/>
<evidence type="ECO:0000313" key="3">
    <source>
        <dbReference type="EMBL" id="KZM35448.1"/>
    </source>
</evidence>
<evidence type="ECO:0008006" key="7">
    <source>
        <dbReference type="Google" id="ProtNLM"/>
    </source>
</evidence>
<dbReference type="SUPFAM" id="SSF160935">
    <property type="entry name" value="VPA0735-like"/>
    <property type="match status" value="1"/>
</dbReference>
<reference evidence="4 6" key="2">
    <citation type="submission" date="2016-06" db="EMBL/GenBank/DDBJ databases">
        <title>Genome sequence of Oerskovia enterophila DSM 43852.</title>
        <authorList>
            <person name="Poehlein A."/>
            <person name="Jag V."/>
            <person name="Bengelsdorf F.R."/>
            <person name="Daniel R."/>
            <person name="Duerre P."/>
        </authorList>
    </citation>
    <scope>NUCLEOTIDE SEQUENCE [LARGE SCALE GENOMIC DNA]</scope>
    <source>
        <strain evidence="4 6">DSM 43852</strain>
    </source>
</reference>
<dbReference type="InterPro" id="IPR010679">
    <property type="entry name" value="DUF1254"/>
</dbReference>
<evidence type="ECO:0000313" key="4">
    <source>
        <dbReference type="EMBL" id="OCI31885.1"/>
    </source>
</evidence>
<dbReference type="Proteomes" id="UP000076447">
    <property type="component" value="Unassembled WGS sequence"/>
</dbReference>
<proteinExistence type="predicted"/>
<keyword evidence="6" id="KW-1185">Reference proteome</keyword>
<reference evidence="3 5" key="1">
    <citation type="submission" date="2016-01" db="EMBL/GenBank/DDBJ databases">
        <title>Genome sequence of Oerskovia enterophila VJag, an agar and cellulose degrading bacterium.</title>
        <authorList>
            <person name="Poehlein A."/>
            <person name="Jag V."/>
            <person name="Bengelsdorf F."/>
            <person name="Duerre P."/>
            <person name="Daniel R."/>
        </authorList>
    </citation>
    <scope>NUCLEOTIDE SEQUENCE [LARGE SCALE GENOMIC DNA]</scope>
    <source>
        <strain evidence="3 5">VJag</strain>
    </source>
</reference>
<dbReference type="RefSeq" id="WP_068625226.1">
    <property type="nucleotide sequence ID" value="NZ_JBIVFZ010000001.1"/>
</dbReference>